<protein>
    <submittedName>
        <fullName evidence="3 4">Uncharacterized protein LOC116205300 isoform X1</fullName>
    </submittedName>
</protein>
<organism evidence="2 4">
    <name type="scientific">Punica granatum</name>
    <name type="common">Pomegranate</name>
    <dbReference type="NCBI Taxonomy" id="22663"/>
    <lineage>
        <taxon>Eukaryota</taxon>
        <taxon>Viridiplantae</taxon>
        <taxon>Streptophyta</taxon>
        <taxon>Embryophyta</taxon>
        <taxon>Tracheophyta</taxon>
        <taxon>Spermatophyta</taxon>
        <taxon>Magnoliopsida</taxon>
        <taxon>eudicotyledons</taxon>
        <taxon>Gunneridae</taxon>
        <taxon>Pentapetalae</taxon>
        <taxon>rosids</taxon>
        <taxon>malvids</taxon>
        <taxon>Myrtales</taxon>
        <taxon>Lythraceae</taxon>
        <taxon>Punica</taxon>
    </lineage>
</organism>
<proteinExistence type="predicted"/>
<feature type="compositionally biased region" description="Acidic residues" evidence="1">
    <location>
        <begin position="258"/>
        <end position="267"/>
    </location>
</feature>
<evidence type="ECO:0000313" key="4">
    <source>
        <dbReference type="RefSeq" id="XP_031393718.1"/>
    </source>
</evidence>
<feature type="compositionally biased region" description="Basic and acidic residues" evidence="1">
    <location>
        <begin position="632"/>
        <end position="642"/>
    </location>
</feature>
<gene>
    <name evidence="3 4" type="primary">LOC116205300</name>
</gene>
<accession>A0A6P8DPA1</accession>
<sequence length="706" mass="76606">MDFHTLSRRELQALCKKNKIPANMTNLAMADALASLPLQQVEGLEDFLNPPESGSEQFMERYTYGTPAIARTATRMSTRRKPTKEQQEPESSVLSTRSTRRVPAEKAAQEFGGANLLETPAAPATCRRRAQAASARQKVEIADQESEKDKEENAPEDASIETRQIIKPPVQKVYSTRRAVRLLEKSIADLTLADKKKTIQPVKMDKLDAETAAEEVTEDVQEIKDAGKVHAMTVSDHGWEKIDSDAPSEQKQSRVPENETEVEDAMEENAGTDKFSKVSNGAAPGLSGSDPKYDDDHEACLLVSNKNETTVDFKDECVVVEDAGANSLIAVLEESAPDTPAVEDSMENSPSEGLVAEESAPVVENQFGVPSDTQAVEDSEENSPSEGLLASRNADEILSESQEGAAEAISQNGLEVLSLSENQMESSQQSECGSEYNISEPPIVSTYNLDHLAPNCHAASSMDNTVSEVSAAGKLEIQVSQYAEKEIVGDDVMGAGLTDIPVTIQTVECAYEAPTKVSLTVSEEIAAAVLEPILPWTTTTPKRILVYADSEALGDVFNMPQVEFAGKNDGLPQSLNPKSPTSSTSRMHAFSPLMAGKSSSKKQQSTLKYKVSVLDENKENKTGGTTVVRAEPNGEKSKKSDTNVDEDSISASLKDKSLRQLTKMFKEKMQIANKKSDDISKQLEKVRQALQALPGNRMAVGKTEEN</sequence>
<keyword evidence="2" id="KW-1185">Reference proteome</keyword>
<dbReference type="RefSeq" id="XP_031393717.1">
    <property type="nucleotide sequence ID" value="XM_031537857.1"/>
</dbReference>
<reference evidence="2" key="1">
    <citation type="journal article" date="2020" name="Plant Biotechnol. J.">
        <title>The pomegranate (Punica granatum L.) draft genome dissects genetic divergence between soft- and hard-seeded cultivars.</title>
        <authorList>
            <person name="Luo X."/>
            <person name="Li H."/>
            <person name="Wu Z."/>
            <person name="Yao W."/>
            <person name="Zhao P."/>
            <person name="Cao D."/>
            <person name="Yu H."/>
            <person name="Li K."/>
            <person name="Poudel K."/>
            <person name="Zhao D."/>
            <person name="Zhang F."/>
            <person name="Xia X."/>
            <person name="Chen L."/>
            <person name="Wang Q."/>
            <person name="Jing D."/>
            <person name="Cao S."/>
        </authorList>
    </citation>
    <scope>NUCLEOTIDE SEQUENCE [LARGE SCALE GENOMIC DNA]</scope>
</reference>
<dbReference type="Proteomes" id="UP000515151">
    <property type="component" value="Chromosome 4"/>
</dbReference>
<feature type="compositionally biased region" description="Low complexity" evidence="1">
    <location>
        <begin position="119"/>
        <end position="136"/>
    </location>
</feature>
<feature type="compositionally biased region" description="Basic and acidic residues" evidence="1">
    <location>
        <begin position="137"/>
        <end position="153"/>
    </location>
</feature>
<dbReference type="OrthoDB" id="1916794at2759"/>
<dbReference type="RefSeq" id="XP_031393718.1">
    <property type="nucleotide sequence ID" value="XM_031537858.1"/>
</dbReference>
<dbReference type="GeneID" id="116205300"/>
<evidence type="ECO:0000313" key="3">
    <source>
        <dbReference type="RefSeq" id="XP_031393717.1"/>
    </source>
</evidence>
<dbReference type="PANTHER" id="PTHR33621:SF2">
    <property type="entry name" value="RIBOSOMAL L1 DOMAIN-CONTAINING PROTEIN"/>
    <property type="match status" value="1"/>
</dbReference>
<dbReference type="AlphaFoldDB" id="A0A6P8DPA1"/>
<dbReference type="PANTHER" id="PTHR33621">
    <property type="entry name" value="ASPARTIC/GLUTAMIC ACID-RICH PROTEIN"/>
    <property type="match status" value="1"/>
</dbReference>
<reference evidence="3 4" key="2">
    <citation type="submission" date="2025-04" db="UniProtKB">
        <authorList>
            <consortium name="RefSeq"/>
        </authorList>
    </citation>
    <scope>IDENTIFICATION</scope>
    <source>
        <tissue evidence="3 4">Leaf</tissue>
    </source>
</reference>
<feature type="region of interest" description="Disordered" evidence="1">
    <location>
        <begin position="371"/>
        <end position="390"/>
    </location>
</feature>
<evidence type="ECO:0000313" key="2">
    <source>
        <dbReference type="Proteomes" id="UP000515151"/>
    </source>
</evidence>
<feature type="region of interest" description="Disordered" evidence="1">
    <location>
        <begin position="565"/>
        <end position="586"/>
    </location>
</feature>
<feature type="region of interest" description="Disordered" evidence="1">
    <location>
        <begin position="71"/>
        <end position="164"/>
    </location>
</feature>
<feature type="compositionally biased region" description="Polar residues" evidence="1">
    <location>
        <begin position="571"/>
        <end position="586"/>
    </location>
</feature>
<evidence type="ECO:0000256" key="1">
    <source>
        <dbReference type="SAM" id="MobiDB-lite"/>
    </source>
</evidence>
<feature type="region of interest" description="Disordered" evidence="1">
    <location>
        <begin position="238"/>
        <end position="294"/>
    </location>
</feature>
<feature type="region of interest" description="Disordered" evidence="1">
    <location>
        <begin position="620"/>
        <end position="651"/>
    </location>
</feature>
<name>A0A6P8DPA1_PUNGR</name>